<dbReference type="Proteomes" id="UP000075398">
    <property type="component" value="Unassembled WGS sequence"/>
</dbReference>
<feature type="transmembrane region" description="Helical" evidence="1">
    <location>
        <begin position="7"/>
        <end position="25"/>
    </location>
</feature>
<proteinExistence type="predicted"/>
<dbReference type="AlphaFoldDB" id="A0A150IQ81"/>
<organism evidence="2 3">
    <name type="scientific">Candidatus Methanofastidiosum methylothiophilum</name>
    <dbReference type="NCBI Taxonomy" id="1705564"/>
    <lineage>
        <taxon>Archaea</taxon>
        <taxon>Methanobacteriati</taxon>
        <taxon>Methanobacteriota</taxon>
        <taxon>Stenosarchaea group</taxon>
        <taxon>Candidatus Methanofastidiosia</taxon>
        <taxon>Candidatus Methanofastidiosales</taxon>
        <taxon>Candidatus Methanofastidiosaceae</taxon>
        <taxon>Candidatus Methanofastidiosum</taxon>
    </lineage>
</organism>
<reference evidence="2 3" key="1">
    <citation type="journal article" date="2016" name="ISME J.">
        <title>Chasing the elusive Euryarchaeota class WSA2: genomes reveal a uniquely fastidious methyl-reducing methanogen.</title>
        <authorList>
            <person name="Nobu M.K."/>
            <person name="Narihiro T."/>
            <person name="Kuroda K."/>
            <person name="Mei R."/>
            <person name="Liu W.T."/>
        </authorList>
    </citation>
    <scope>NUCLEOTIDE SEQUENCE [LARGE SCALE GENOMIC DNA]</scope>
    <source>
        <strain evidence="2">U1lsi0528_Bin055</strain>
    </source>
</reference>
<name>A0A150IQ81_9EURY</name>
<gene>
    <name evidence="2" type="ORF">AMQ22_02019</name>
</gene>
<evidence type="ECO:0000313" key="2">
    <source>
        <dbReference type="EMBL" id="KYC47022.1"/>
    </source>
</evidence>
<protein>
    <submittedName>
        <fullName evidence="2">Uncharacterized protein</fullName>
    </submittedName>
</protein>
<accession>A0A150IQ81</accession>
<sequence>MKKMEFDLWLIPFVAGFCIFIMGIYGQQYILSLIGCIISATAFIIEYRLGEVDISVEVEKCIIRK</sequence>
<evidence type="ECO:0000256" key="1">
    <source>
        <dbReference type="SAM" id="Phobius"/>
    </source>
</evidence>
<comment type="caution">
    <text evidence="2">The sequence shown here is derived from an EMBL/GenBank/DDBJ whole genome shotgun (WGS) entry which is preliminary data.</text>
</comment>
<keyword evidence="1" id="KW-1133">Transmembrane helix</keyword>
<evidence type="ECO:0000313" key="3">
    <source>
        <dbReference type="Proteomes" id="UP000075398"/>
    </source>
</evidence>
<keyword evidence="1" id="KW-0472">Membrane</keyword>
<feature type="transmembrane region" description="Helical" evidence="1">
    <location>
        <begin position="31"/>
        <end position="50"/>
    </location>
</feature>
<dbReference type="EMBL" id="LNGC01000163">
    <property type="protein sequence ID" value="KYC47022.1"/>
    <property type="molecule type" value="Genomic_DNA"/>
</dbReference>
<keyword evidence="1" id="KW-0812">Transmembrane</keyword>